<evidence type="ECO:0000256" key="5">
    <source>
        <dbReference type="ARBA" id="ARBA00023012"/>
    </source>
</evidence>
<evidence type="ECO:0000259" key="12">
    <source>
        <dbReference type="PROSITE" id="PS50110"/>
    </source>
</evidence>
<dbReference type="PROSITE" id="PS01124">
    <property type="entry name" value="HTH_ARAC_FAMILY_2"/>
    <property type="match status" value="1"/>
</dbReference>
<dbReference type="InterPro" id="IPR020449">
    <property type="entry name" value="Tscrpt_reg_AraC-type_HTH"/>
</dbReference>
<evidence type="ECO:0000256" key="1">
    <source>
        <dbReference type="ARBA" id="ARBA00004496"/>
    </source>
</evidence>
<dbReference type="InterPro" id="IPR001789">
    <property type="entry name" value="Sig_transdc_resp-reg_receiver"/>
</dbReference>
<feature type="domain" description="HTH araC/xylS-type" evidence="11">
    <location>
        <begin position="404"/>
        <end position="502"/>
    </location>
</feature>
<feature type="domain" description="Response regulatory" evidence="12">
    <location>
        <begin position="3"/>
        <end position="120"/>
    </location>
</feature>
<sequence length="505" mass="58969">MKRVMLVEDEELILQGIRYINDWQSMGMQVVHMAHNGIEALEMLKKQPVDIIVTDIEMPEMNGIELISNVRKIDNRVRFLILSGQDDFNYARDALKLDVEDYILKPINEQQLQDALINTSNHLDEIDQKNSENERKNISWLKFLSEKLDKNEKEKFCNKLPDFSGCEIYPAILRVDLESLQQPDDINIISKEICNINFSVRIIYLTTDVVLLILQTKIGEEISVVEKTLTDFQNEIESKFGILSFITIGNNINSYNDLPRSYQNAYQLQKYRILSGYGNCISPEYIINKRSRDVAIDQNKLRKIILNKNQDEVISYLDDIFIGNLQDEVNVDVPYQIVLKIIMLLEEIKVEYKLEQNDNGLSKILDNIYQAKDIFALRTMLVLEISGIINELHAEKSQYTPVVRQVMKEIQDNYKEDMNLKTLSYKYNMNTSYLGQIFQKEVGCTFNQYLSNTKIEKARELILHTNMKISDISKEVGYPDTSYFYRKFKQHYGISPASLRNMKKY</sequence>
<dbReference type="Proteomes" id="UP000886808">
    <property type="component" value="Unassembled WGS sequence"/>
</dbReference>
<accession>A0A9D1PHV4</accession>
<evidence type="ECO:0000256" key="8">
    <source>
        <dbReference type="ARBA" id="ARBA00023163"/>
    </source>
</evidence>
<keyword evidence="6" id="KW-0805">Transcription regulation</keyword>
<dbReference type="PROSITE" id="PS50110">
    <property type="entry name" value="RESPONSE_REGULATORY"/>
    <property type="match status" value="1"/>
</dbReference>
<name>A0A9D1PHV4_9FIRM</name>
<dbReference type="PANTHER" id="PTHR42713">
    <property type="entry name" value="HISTIDINE KINASE-RELATED"/>
    <property type="match status" value="1"/>
</dbReference>
<keyword evidence="7" id="KW-0238">DNA-binding</keyword>
<dbReference type="GO" id="GO:0003700">
    <property type="term" value="F:DNA-binding transcription factor activity"/>
    <property type="evidence" value="ECO:0007669"/>
    <property type="project" value="InterPro"/>
</dbReference>
<dbReference type="GO" id="GO:0005737">
    <property type="term" value="C:cytoplasm"/>
    <property type="evidence" value="ECO:0007669"/>
    <property type="project" value="UniProtKB-SubCell"/>
</dbReference>
<dbReference type="GO" id="GO:0043565">
    <property type="term" value="F:sequence-specific DNA binding"/>
    <property type="evidence" value="ECO:0007669"/>
    <property type="project" value="InterPro"/>
</dbReference>
<dbReference type="InterPro" id="IPR011006">
    <property type="entry name" value="CheY-like_superfamily"/>
</dbReference>
<evidence type="ECO:0000256" key="2">
    <source>
        <dbReference type="ARBA" id="ARBA00018672"/>
    </source>
</evidence>
<feature type="modified residue" description="4-aspartylphosphate" evidence="10">
    <location>
        <position position="55"/>
    </location>
</feature>
<keyword evidence="5" id="KW-0902">Two-component regulatory system</keyword>
<dbReference type="Pfam" id="PF00072">
    <property type="entry name" value="Response_reg"/>
    <property type="match status" value="1"/>
</dbReference>
<dbReference type="InterPro" id="IPR009057">
    <property type="entry name" value="Homeodomain-like_sf"/>
</dbReference>
<dbReference type="SMART" id="SM00448">
    <property type="entry name" value="REC"/>
    <property type="match status" value="1"/>
</dbReference>
<comment type="subcellular location">
    <subcellularLocation>
        <location evidence="1">Cytoplasm</location>
    </subcellularLocation>
</comment>
<reference evidence="13" key="1">
    <citation type="journal article" date="2021" name="PeerJ">
        <title>Extensive microbial diversity within the chicken gut microbiome revealed by metagenomics and culture.</title>
        <authorList>
            <person name="Gilroy R."/>
            <person name="Ravi A."/>
            <person name="Getino M."/>
            <person name="Pursley I."/>
            <person name="Horton D.L."/>
            <person name="Alikhan N.F."/>
            <person name="Baker D."/>
            <person name="Gharbi K."/>
            <person name="Hall N."/>
            <person name="Watson M."/>
            <person name="Adriaenssens E.M."/>
            <person name="Foster-Nyarko E."/>
            <person name="Jarju S."/>
            <person name="Secka A."/>
            <person name="Antonio M."/>
            <person name="Oren A."/>
            <person name="Chaudhuri R.R."/>
            <person name="La Ragione R."/>
            <person name="Hildebrand F."/>
            <person name="Pallen M.J."/>
        </authorList>
    </citation>
    <scope>NUCLEOTIDE SEQUENCE</scope>
    <source>
        <strain evidence="13">CHK193-4272</strain>
    </source>
</reference>
<protein>
    <recommendedName>
        <fullName evidence="2">Stage 0 sporulation protein A homolog</fullName>
    </recommendedName>
</protein>
<evidence type="ECO:0000256" key="7">
    <source>
        <dbReference type="ARBA" id="ARBA00023125"/>
    </source>
</evidence>
<gene>
    <name evidence="13" type="ORF">H9746_06000</name>
</gene>
<evidence type="ECO:0000259" key="11">
    <source>
        <dbReference type="PROSITE" id="PS01124"/>
    </source>
</evidence>
<proteinExistence type="predicted"/>
<comment type="function">
    <text evidence="9">May play the central regulatory role in sporulation. It may be an element of the effector pathway responsible for the activation of sporulation genes in response to nutritional stress. Spo0A may act in concert with spo0H (a sigma factor) to control the expression of some genes that are critical to the sporulation process.</text>
</comment>
<dbReference type="Gene3D" id="1.10.10.60">
    <property type="entry name" value="Homeodomain-like"/>
    <property type="match status" value="2"/>
</dbReference>
<keyword evidence="4 10" id="KW-0597">Phosphoprotein</keyword>
<comment type="caution">
    <text evidence="13">The sequence shown here is derived from an EMBL/GenBank/DDBJ whole genome shotgun (WGS) entry which is preliminary data.</text>
</comment>
<organism evidence="13 14">
    <name type="scientific">Candidatus Butyricicoccus avistercoris</name>
    <dbReference type="NCBI Taxonomy" id="2838518"/>
    <lineage>
        <taxon>Bacteria</taxon>
        <taxon>Bacillati</taxon>
        <taxon>Bacillota</taxon>
        <taxon>Clostridia</taxon>
        <taxon>Eubacteriales</taxon>
        <taxon>Butyricicoccaceae</taxon>
        <taxon>Butyricicoccus</taxon>
    </lineage>
</organism>
<dbReference type="Pfam" id="PF12833">
    <property type="entry name" value="HTH_18"/>
    <property type="match status" value="1"/>
</dbReference>
<dbReference type="SUPFAM" id="SSF52172">
    <property type="entry name" value="CheY-like"/>
    <property type="match status" value="1"/>
</dbReference>
<evidence type="ECO:0000256" key="4">
    <source>
        <dbReference type="ARBA" id="ARBA00022553"/>
    </source>
</evidence>
<evidence type="ECO:0000256" key="10">
    <source>
        <dbReference type="PROSITE-ProRule" id="PRU00169"/>
    </source>
</evidence>
<dbReference type="PRINTS" id="PR00032">
    <property type="entry name" value="HTHARAC"/>
</dbReference>
<dbReference type="SUPFAM" id="SSF46689">
    <property type="entry name" value="Homeodomain-like"/>
    <property type="match status" value="2"/>
</dbReference>
<evidence type="ECO:0000256" key="9">
    <source>
        <dbReference type="ARBA" id="ARBA00024867"/>
    </source>
</evidence>
<keyword evidence="8" id="KW-0804">Transcription</keyword>
<evidence type="ECO:0000313" key="14">
    <source>
        <dbReference type="Proteomes" id="UP000886808"/>
    </source>
</evidence>
<dbReference type="Gene3D" id="3.40.50.2300">
    <property type="match status" value="1"/>
</dbReference>
<dbReference type="InterPro" id="IPR018060">
    <property type="entry name" value="HTH_AraC"/>
</dbReference>
<evidence type="ECO:0000313" key="13">
    <source>
        <dbReference type="EMBL" id="HIV62374.1"/>
    </source>
</evidence>
<keyword evidence="3" id="KW-0963">Cytoplasm</keyword>
<dbReference type="SMART" id="SM00342">
    <property type="entry name" value="HTH_ARAC"/>
    <property type="match status" value="1"/>
</dbReference>
<evidence type="ECO:0000256" key="6">
    <source>
        <dbReference type="ARBA" id="ARBA00023015"/>
    </source>
</evidence>
<dbReference type="AlphaFoldDB" id="A0A9D1PHV4"/>
<evidence type="ECO:0000256" key="3">
    <source>
        <dbReference type="ARBA" id="ARBA00022490"/>
    </source>
</evidence>
<dbReference type="EMBL" id="DXIE01000034">
    <property type="protein sequence ID" value="HIV62374.1"/>
    <property type="molecule type" value="Genomic_DNA"/>
</dbReference>
<dbReference type="InterPro" id="IPR051552">
    <property type="entry name" value="HptR"/>
</dbReference>
<dbReference type="GO" id="GO:0000160">
    <property type="term" value="P:phosphorelay signal transduction system"/>
    <property type="evidence" value="ECO:0007669"/>
    <property type="project" value="UniProtKB-KW"/>
</dbReference>
<dbReference type="PANTHER" id="PTHR42713:SF3">
    <property type="entry name" value="TRANSCRIPTIONAL REGULATORY PROTEIN HPTR"/>
    <property type="match status" value="1"/>
</dbReference>
<dbReference type="CDD" id="cd17536">
    <property type="entry name" value="REC_YesN-like"/>
    <property type="match status" value="1"/>
</dbReference>
<reference evidence="13" key="2">
    <citation type="submission" date="2021-04" db="EMBL/GenBank/DDBJ databases">
        <authorList>
            <person name="Gilroy R."/>
        </authorList>
    </citation>
    <scope>NUCLEOTIDE SEQUENCE</scope>
    <source>
        <strain evidence="13">CHK193-4272</strain>
    </source>
</reference>